<accession>G2RDU9</accession>
<feature type="region of interest" description="Disordered" evidence="1">
    <location>
        <begin position="64"/>
        <end position="180"/>
    </location>
</feature>
<organism evidence="2 3">
    <name type="scientific">Thermothielavioides terrestris (strain ATCC 38088 / NRRL 8126)</name>
    <name type="common">Thielavia terrestris</name>
    <dbReference type="NCBI Taxonomy" id="578455"/>
    <lineage>
        <taxon>Eukaryota</taxon>
        <taxon>Fungi</taxon>
        <taxon>Dikarya</taxon>
        <taxon>Ascomycota</taxon>
        <taxon>Pezizomycotina</taxon>
        <taxon>Sordariomycetes</taxon>
        <taxon>Sordariomycetidae</taxon>
        <taxon>Sordariales</taxon>
        <taxon>Chaetomiaceae</taxon>
        <taxon>Thermothielavioides</taxon>
        <taxon>Thermothielavioides terrestris</taxon>
    </lineage>
</organism>
<keyword evidence="3" id="KW-1185">Reference proteome</keyword>
<gene>
    <name evidence="2" type="ORF">THITE_2120867</name>
</gene>
<feature type="compositionally biased region" description="Low complexity" evidence="1">
    <location>
        <begin position="100"/>
        <end position="115"/>
    </location>
</feature>
<dbReference type="EMBL" id="CP003013">
    <property type="protein sequence ID" value="AEO70030.1"/>
    <property type="molecule type" value="Genomic_DNA"/>
</dbReference>
<evidence type="ECO:0000256" key="1">
    <source>
        <dbReference type="SAM" id="MobiDB-lite"/>
    </source>
</evidence>
<dbReference type="GeneID" id="11519656"/>
<dbReference type="RefSeq" id="XP_003656366.1">
    <property type="nucleotide sequence ID" value="XM_003656318.1"/>
</dbReference>
<dbReference type="KEGG" id="ttt:THITE_2120867"/>
<dbReference type="AlphaFoldDB" id="G2RDU9"/>
<feature type="compositionally biased region" description="Acidic residues" evidence="1">
    <location>
        <begin position="80"/>
        <end position="99"/>
    </location>
</feature>
<protein>
    <submittedName>
        <fullName evidence="2">Uncharacterized protein</fullName>
    </submittedName>
</protein>
<evidence type="ECO:0000313" key="2">
    <source>
        <dbReference type="EMBL" id="AEO70030.1"/>
    </source>
</evidence>
<proteinExistence type="predicted"/>
<reference evidence="2 3" key="1">
    <citation type="journal article" date="2011" name="Nat. Biotechnol.">
        <title>Comparative genomic analysis of the thermophilic biomass-degrading fungi Myceliophthora thermophila and Thielavia terrestris.</title>
        <authorList>
            <person name="Berka R.M."/>
            <person name="Grigoriev I.V."/>
            <person name="Otillar R."/>
            <person name="Salamov A."/>
            <person name="Grimwood J."/>
            <person name="Reid I."/>
            <person name="Ishmael N."/>
            <person name="John T."/>
            <person name="Darmond C."/>
            <person name="Moisan M.-C."/>
            <person name="Henrissat B."/>
            <person name="Coutinho P.M."/>
            <person name="Lombard V."/>
            <person name="Natvig D.O."/>
            <person name="Lindquist E."/>
            <person name="Schmutz J."/>
            <person name="Lucas S."/>
            <person name="Harris P."/>
            <person name="Powlowski J."/>
            <person name="Bellemare A."/>
            <person name="Taylor D."/>
            <person name="Butler G."/>
            <person name="de Vries R.P."/>
            <person name="Allijn I.E."/>
            <person name="van den Brink J."/>
            <person name="Ushinsky S."/>
            <person name="Storms R."/>
            <person name="Powell A.J."/>
            <person name="Paulsen I.T."/>
            <person name="Elbourne L.D.H."/>
            <person name="Baker S.E."/>
            <person name="Magnuson J."/>
            <person name="LaBoissiere S."/>
            <person name="Clutterbuck A.J."/>
            <person name="Martinez D."/>
            <person name="Wogulis M."/>
            <person name="de Leon A.L."/>
            <person name="Rey M.W."/>
            <person name="Tsang A."/>
        </authorList>
    </citation>
    <scope>NUCLEOTIDE SEQUENCE [LARGE SCALE GENOMIC DNA]</scope>
    <source>
        <strain evidence="3">ATCC 38088 / NRRL 8126</strain>
    </source>
</reference>
<name>G2RDU9_THETT</name>
<dbReference type="HOGENOM" id="CLU_1497241_0_0_1"/>
<sequence length="180" mass="19357">MDGFFDNYRRLASPLLPVPAAPPPTPHHVFYAASPVFMMPAHYATSLFQPAPSPVPLPLSQAGFPVRPSCGRQFRMADSSTEDQQEREGEEERGEDTGDDCGSTRTRTTRSAVRAGARETSSTMEDERELPDGLGLSTDSCSAEGSDEGARYPRYSRRVQSKSEPAALAVRSLSGSGSGS</sequence>
<dbReference type="Proteomes" id="UP000008181">
    <property type="component" value="Chromosome 5"/>
</dbReference>
<evidence type="ECO:0000313" key="3">
    <source>
        <dbReference type="Proteomes" id="UP000008181"/>
    </source>
</evidence>